<organism evidence="2 3">
    <name type="scientific">Flavobacterium alvei</name>
    <dbReference type="NCBI Taxonomy" id="2080416"/>
    <lineage>
        <taxon>Bacteria</taxon>
        <taxon>Pseudomonadati</taxon>
        <taxon>Bacteroidota</taxon>
        <taxon>Flavobacteriia</taxon>
        <taxon>Flavobacteriales</taxon>
        <taxon>Flavobacteriaceae</taxon>
        <taxon>Flavobacterium</taxon>
    </lineage>
</organism>
<feature type="transmembrane region" description="Helical" evidence="1">
    <location>
        <begin position="5"/>
        <end position="23"/>
    </location>
</feature>
<sequence length="83" mass="10022">MRYKGYIFVAIFFIVLISIFYNIDFYSSIIPGWHTTIYPFWEVVFWLSVLLIMVVLAIVIFLKLIKILISFFFFFFFKIINNG</sequence>
<dbReference type="AlphaFoldDB" id="A0A2S5AD92"/>
<evidence type="ECO:0000313" key="3">
    <source>
        <dbReference type="Proteomes" id="UP000237310"/>
    </source>
</evidence>
<evidence type="ECO:0000256" key="1">
    <source>
        <dbReference type="SAM" id="Phobius"/>
    </source>
</evidence>
<evidence type="ECO:0000313" key="2">
    <source>
        <dbReference type="EMBL" id="POY40534.1"/>
    </source>
</evidence>
<accession>A0A2S5AD92</accession>
<protein>
    <submittedName>
        <fullName evidence="2">Uncharacterized protein</fullName>
    </submittedName>
</protein>
<reference evidence="2 3" key="1">
    <citation type="submission" date="2018-01" db="EMBL/GenBank/DDBJ databases">
        <authorList>
            <person name="Gaut B.S."/>
            <person name="Morton B.R."/>
            <person name="Clegg M.T."/>
            <person name="Duvall M.R."/>
        </authorList>
    </citation>
    <scope>NUCLEOTIDE SEQUENCE [LARGE SCALE GENOMIC DNA]</scope>
    <source>
        <strain evidence="2 3">HR-AY</strain>
    </source>
</reference>
<dbReference type="Proteomes" id="UP000237310">
    <property type="component" value="Unassembled WGS sequence"/>
</dbReference>
<gene>
    <name evidence="2" type="ORF">C3L50_03260</name>
</gene>
<keyword evidence="1" id="KW-0472">Membrane</keyword>
<keyword evidence="1" id="KW-1133">Transmembrane helix</keyword>
<proteinExistence type="predicted"/>
<keyword evidence="3" id="KW-1185">Reference proteome</keyword>
<keyword evidence="1" id="KW-0812">Transmembrane</keyword>
<feature type="transmembrane region" description="Helical" evidence="1">
    <location>
        <begin position="43"/>
        <end position="76"/>
    </location>
</feature>
<name>A0A2S5AD92_9FLAO</name>
<comment type="caution">
    <text evidence="2">The sequence shown here is derived from an EMBL/GenBank/DDBJ whole genome shotgun (WGS) entry which is preliminary data.</text>
</comment>
<dbReference type="EMBL" id="PQVG01000002">
    <property type="protein sequence ID" value="POY40534.1"/>
    <property type="molecule type" value="Genomic_DNA"/>
</dbReference>